<comment type="caution">
    <text evidence="5">The sequence shown here is derived from an EMBL/GenBank/DDBJ whole genome shotgun (WGS) entry which is preliminary data.</text>
</comment>
<dbReference type="GO" id="GO:0005737">
    <property type="term" value="C:cytoplasm"/>
    <property type="evidence" value="ECO:0007669"/>
    <property type="project" value="TreeGrafter"/>
</dbReference>
<evidence type="ECO:0000313" key="5">
    <source>
        <dbReference type="EMBL" id="MBB5659670.1"/>
    </source>
</evidence>
<evidence type="ECO:0000313" key="6">
    <source>
        <dbReference type="Proteomes" id="UP000548978"/>
    </source>
</evidence>
<dbReference type="PANTHER" id="PTHR10173:SF57">
    <property type="entry name" value="PEPTIDE-METHIONINE (R)-S-OXIDE REDUCTASE"/>
    <property type="match status" value="1"/>
</dbReference>
<dbReference type="GO" id="GO:0006979">
    <property type="term" value="P:response to oxidative stress"/>
    <property type="evidence" value="ECO:0007669"/>
    <property type="project" value="InterPro"/>
</dbReference>
<dbReference type="InterPro" id="IPR011057">
    <property type="entry name" value="Mss4-like_sf"/>
</dbReference>
<reference evidence="5 6" key="1">
    <citation type="submission" date="2020-08" db="EMBL/GenBank/DDBJ databases">
        <title>Genomic Encyclopedia of Type Strains, Phase IV (KMG-IV): sequencing the most valuable type-strain genomes for metagenomic binning, comparative biology and taxonomic classification.</title>
        <authorList>
            <person name="Goeker M."/>
        </authorList>
    </citation>
    <scope>NUCLEOTIDE SEQUENCE [LARGE SCALE GENOMIC DNA]</scope>
    <source>
        <strain evidence="5 6">DSM 24448</strain>
    </source>
</reference>
<dbReference type="EMBL" id="JACIJB010000001">
    <property type="protein sequence ID" value="MBB5659670.1"/>
    <property type="molecule type" value="Genomic_DNA"/>
</dbReference>
<name>A0A7W9A1Y2_9CAUL</name>
<proteinExistence type="predicted"/>
<gene>
    <name evidence="5" type="ORF">FHS65_000388</name>
</gene>
<dbReference type="RefSeq" id="WP_123286654.1">
    <property type="nucleotide sequence ID" value="NZ_JACIJB010000001.1"/>
</dbReference>
<dbReference type="NCBIfam" id="TIGR00357">
    <property type="entry name" value="peptide-methionine (R)-S-oxide reductase MsrB"/>
    <property type="match status" value="1"/>
</dbReference>
<evidence type="ECO:0000256" key="2">
    <source>
        <dbReference type="ARBA" id="ARBA00023002"/>
    </source>
</evidence>
<accession>A0A7W9A1Y2</accession>
<keyword evidence="2 5" id="KW-0560">Oxidoreductase</keyword>
<organism evidence="5 6">
    <name type="scientific">Brevundimonas halotolerans</name>
    <dbReference type="NCBI Taxonomy" id="69670"/>
    <lineage>
        <taxon>Bacteria</taxon>
        <taxon>Pseudomonadati</taxon>
        <taxon>Pseudomonadota</taxon>
        <taxon>Alphaproteobacteria</taxon>
        <taxon>Caulobacterales</taxon>
        <taxon>Caulobacteraceae</taxon>
        <taxon>Brevundimonas</taxon>
    </lineage>
</organism>
<dbReference type="GO" id="GO:0030091">
    <property type="term" value="P:protein repair"/>
    <property type="evidence" value="ECO:0007669"/>
    <property type="project" value="InterPro"/>
</dbReference>
<dbReference type="InterPro" id="IPR006311">
    <property type="entry name" value="TAT_signal"/>
</dbReference>
<dbReference type="GO" id="GO:0033743">
    <property type="term" value="F:peptide-methionine (R)-S-oxide reductase activity"/>
    <property type="evidence" value="ECO:0007669"/>
    <property type="project" value="UniProtKB-EC"/>
</dbReference>
<evidence type="ECO:0000259" key="4">
    <source>
        <dbReference type="PROSITE" id="PS51790"/>
    </source>
</evidence>
<dbReference type="SUPFAM" id="SSF51316">
    <property type="entry name" value="Mss4-like"/>
    <property type="match status" value="1"/>
</dbReference>
<dbReference type="InterPro" id="IPR002579">
    <property type="entry name" value="Met_Sox_Rdtase_MsrB_dom"/>
</dbReference>
<evidence type="ECO:0000256" key="3">
    <source>
        <dbReference type="ARBA" id="ARBA00048488"/>
    </source>
</evidence>
<feature type="domain" description="MsrB" evidence="4">
    <location>
        <begin position="45"/>
        <end position="166"/>
    </location>
</feature>
<evidence type="ECO:0000256" key="1">
    <source>
        <dbReference type="ARBA" id="ARBA00012499"/>
    </source>
</evidence>
<comment type="catalytic activity">
    <reaction evidence="3">
        <text>L-methionyl-[protein] + [thioredoxin]-disulfide + H2O = L-methionyl-(R)-S-oxide-[protein] + [thioredoxin]-dithiol</text>
        <dbReference type="Rhea" id="RHEA:24164"/>
        <dbReference type="Rhea" id="RHEA-COMP:10698"/>
        <dbReference type="Rhea" id="RHEA-COMP:10700"/>
        <dbReference type="Rhea" id="RHEA-COMP:12313"/>
        <dbReference type="Rhea" id="RHEA-COMP:12314"/>
        <dbReference type="ChEBI" id="CHEBI:15377"/>
        <dbReference type="ChEBI" id="CHEBI:16044"/>
        <dbReference type="ChEBI" id="CHEBI:29950"/>
        <dbReference type="ChEBI" id="CHEBI:45764"/>
        <dbReference type="ChEBI" id="CHEBI:50058"/>
        <dbReference type="EC" id="1.8.4.12"/>
    </reaction>
</comment>
<sequence>MTHPILHRRSLLAGLGGLTLAGCSSETASAGDPRFADSPFRRLTEAQWRERLPGLSYAVLREEATERPYSSPLDRERRTGTFLCRGCELPLFESRWKYDSRTGWPSFWDVMSRNIGTKTDWLIGVPRTEYHCARCLGHQGHVFNDGPRPTGKRYCNNGVALIFRPA</sequence>
<dbReference type="EC" id="1.8.4.12" evidence="1"/>
<dbReference type="PANTHER" id="PTHR10173">
    <property type="entry name" value="METHIONINE SULFOXIDE REDUCTASE"/>
    <property type="match status" value="1"/>
</dbReference>
<dbReference type="InterPro" id="IPR028427">
    <property type="entry name" value="Met_Sox_Rdtase_MsrB"/>
</dbReference>
<keyword evidence="6" id="KW-1185">Reference proteome</keyword>
<dbReference type="PROSITE" id="PS51318">
    <property type="entry name" value="TAT"/>
    <property type="match status" value="1"/>
</dbReference>
<dbReference type="PROSITE" id="PS51790">
    <property type="entry name" value="MSRB"/>
    <property type="match status" value="1"/>
</dbReference>
<dbReference type="AlphaFoldDB" id="A0A7W9A1Y2"/>
<dbReference type="Pfam" id="PF01641">
    <property type="entry name" value="SelR"/>
    <property type="match status" value="1"/>
</dbReference>
<protein>
    <recommendedName>
        <fullName evidence="1">peptide-methionine (R)-S-oxide reductase</fullName>
        <ecNumber evidence="1">1.8.4.12</ecNumber>
    </recommendedName>
</protein>
<dbReference type="OrthoDB" id="9785497at2"/>
<dbReference type="Proteomes" id="UP000548978">
    <property type="component" value="Unassembled WGS sequence"/>
</dbReference>
<dbReference type="Gene3D" id="2.170.150.20">
    <property type="entry name" value="Peptide methionine sulfoxide reductase"/>
    <property type="match status" value="1"/>
</dbReference>